<gene>
    <name evidence="2" type="ORF">IAD06_01815</name>
</gene>
<feature type="domain" description="Glycosyltransferase 2-like" evidence="1">
    <location>
        <begin position="3"/>
        <end position="170"/>
    </location>
</feature>
<proteinExistence type="predicted"/>
<reference evidence="2" key="1">
    <citation type="submission" date="2020-10" db="EMBL/GenBank/DDBJ databases">
        <authorList>
            <person name="Gilroy R."/>
        </authorList>
    </citation>
    <scope>NUCLEOTIDE SEQUENCE</scope>
    <source>
        <strain evidence="2">21143</strain>
    </source>
</reference>
<dbReference type="InterPro" id="IPR001173">
    <property type="entry name" value="Glyco_trans_2-like"/>
</dbReference>
<comment type="caution">
    <text evidence="2">The sequence shown here is derived from an EMBL/GenBank/DDBJ whole genome shotgun (WGS) entry which is preliminary data.</text>
</comment>
<evidence type="ECO:0000259" key="1">
    <source>
        <dbReference type="Pfam" id="PF00535"/>
    </source>
</evidence>
<dbReference type="Proteomes" id="UP000886722">
    <property type="component" value="Unassembled WGS sequence"/>
</dbReference>
<dbReference type="PANTHER" id="PTHR43685">
    <property type="entry name" value="GLYCOSYLTRANSFERASE"/>
    <property type="match status" value="1"/>
</dbReference>
<evidence type="ECO:0000313" key="3">
    <source>
        <dbReference type="Proteomes" id="UP000886722"/>
    </source>
</evidence>
<organism evidence="2 3">
    <name type="scientific">Candidatus Caccoplasma intestinavium</name>
    <dbReference type="NCBI Taxonomy" id="2840716"/>
    <lineage>
        <taxon>Bacteria</taxon>
        <taxon>Pseudomonadati</taxon>
        <taxon>Bacteroidota</taxon>
        <taxon>Bacteroidia</taxon>
        <taxon>Bacteroidales</taxon>
        <taxon>Bacteroidaceae</taxon>
        <taxon>Bacteroidaceae incertae sedis</taxon>
        <taxon>Candidatus Caccoplasma</taxon>
    </lineage>
</organism>
<dbReference type="AlphaFoldDB" id="A0A9D1GDC2"/>
<name>A0A9D1GDC2_9BACT</name>
<protein>
    <submittedName>
        <fullName evidence="2">Glycosyltransferase family 2 protein</fullName>
    </submittedName>
</protein>
<evidence type="ECO:0000313" key="2">
    <source>
        <dbReference type="EMBL" id="HIT38766.1"/>
    </source>
</evidence>
<dbReference type="PANTHER" id="PTHR43685:SF2">
    <property type="entry name" value="GLYCOSYLTRANSFERASE 2-LIKE DOMAIN-CONTAINING PROTEIN"/>
    <property type="match status" value="1"/>
</dbReference>
<sequence length="301" mass="34732">MLSILIPTYNFDCSVFVQALSNQAEALHVPYEIIVCDDGSTDETSKIGNRTINACPNCRFIELPENRGLAHNRNYLASQALYEYFLFLDSDLMPCDSHFIERYINAAQPHSVIGGTIKFRVPGKTGAEEKANLRYVYALAREEHSAAERNRNPYAHFSGFSCLIPRSVFERIHFHEELTSYGHEDTLYGKDLQAKGIAMRYIDNPVFHNIFDSSETFLEKTETGLLNACRYPNLMKGHVRILDIQQRCKRAGLQPLIRFLFAIFEKPLRRNLLGKRPKLRAFDLYKLGYICRLDHRMKQAR</sequence>
<dbReference type="EMBL" id="DVKT01000011">
    <property type="protein sequence ID" value="HIT38766.1"/>
    <property type="molecule type" value="Genomic_DNA"/>
</dbReference>
<dbReference type="CDD" id="cd00761">
    <property type="entry name" value="Glyco_tranf_GTA_type"/>
    <property type="match status" value="1"/>
</dbReference>
<accession>A0A9D1GDC2</accession>
<dbReference type="Pfam" id="PF00535">
    <property type="entry name" value="Glycos_transf_2"/>
    <property type="match status" value="1"/>
</dbReference>
<dbReference type="Gene3D" id="3.90.550.10">
    <property type="entry name" value="Spore Coat Polysaccharide Biosynthesis Protein SpsA, Chain A"/>
    <property type="match status" value="1"/>
</dbReference>
<reference evidence="2" key="2">
    <citation type="journal article" date="2021" name="PeerJ">
        <title>Extensive microbial diversity within the chicken gut microbiome revealed by metagenomics and culture.</title>
        <authorList>
            <person name="Gilroy R."/>
            <person name="Ravi A."/>
            <person name="Getino M."/>
            <person name="Pursley I."/>
            <person name="Horton D.L."/>
            <person name="Alikhan N.F."/>
            <person name="Baker D."/>
            <person name="Gharbi K."/>
            <person name="Hall N."/>
            <person name="Watson M."/>
            <person name="Adriaenssens E.M."/>
            <person name="Foster-Nyarko E."/>
            <person name="Jarju S."/>
            <person name="Secka A."/>
            <person name="Antonio M."/>
            <person name="Oren A."/>
            <person name="Chaudhuri R.R."/>
            <person name="La Ragione R."/>
            <person name="Hildebrand F."/>
            <person name="Pallen M.J."/>
        </authorList>
    </citation>
    <scope>NUCLEOTIDE SEQUENCE</scope>
    <source>
        <strain evidence="2">21143</strain>
    </source>
</reference>
<dbReference type="SUPFAM" id="SSF53448">
    <property type="entry name" value="Nucleotide-diphospho-sugar transferases"/>
    <property type="match status" value="1"/>
</dbReference>
<dbReference type="InterPro" id="IPR050834">
    <property type="entry name" value="Glycosyltransf_2"/>
</dbReference>
<dbReference type="InterPro" id="IPR029044">
    <property type="entry name" value="Nucleotide-diphossugar_trans"/>
</dbReference>